<dbReference type="InterPro" id="IPR006073">
    <property type="entry name" value="GTP-bd"/>
</dbReference>
<dbReference type="EMBL" id="AP024718">
    <property type="protein sequence ID" value="BCX89501.1"/>
    <property type="molecule type" value="Genomic_DNA"/>
</dbReference>
<evidence type="ECO:0000313" key="4">
    <source>
        <dbReference type="Proteomes" id="UP001321450"/>
    </source>
</evidence>
<name>A0AAU9CC45_9GAMM</name>
<proteinExistence type="predicted"/>
<dbReference type="InterPro" id="IPR027417">
    <property type="entry name" value="P-loop_NTPase"/>
</dbReference>
<dbReference type="RefSeq" id="WP_286291853.1">
    <property type="nucleotide sequence ID" value="NZ_AP024718.1"/>
</dbReference>
<keyword evidence="1" id="KW-0812">Transmembrane</keyword>
<dbReference type="Gene3D" id="3.40.50.300">
    <property type="entry name" value="P-loop containing nucleotide triphosphate hydrolases"/>
    <property type="match status" value="1"/>
</dbReference>
<organism evidence="3 4">
    <name type="scientific">Methylomarinovum tepidoasis</name>
    <dbReference type="NCBI Taxonomy" id="2840183"/>
    <lineage>
        <taxon>Bacteria</taxon>
        <taxon>Pseudomonadati</taxon>
        <taxon>Pseudomonadota</taxon>
        <taxon>Gammaproteobacteria</taxon>
        <taxon>Methylococcales</taxon>
        <taxon>Methylothermaceae</taxon>
        <taxon>Methylomarinovum</taxon>
    </lineage>
</organism>
<accession>A0AAU9CC45</accession>
<feature type="transmembrane region" description="Helical" evidence="1">
    <location>
        <begin position="394"/>
        <end position="414"/>
    </location>
</feature>
<dbReference type="GO" id="GO:0005525">
    <property type="term" value="F:GTP binding"/>
    <property type="evidence" value="ECO:0007669"/>
    <property type="project" value="InterPro"/>
</dbReference>
<dbReference type="CDD" id="cd00882">
    <property type="entry name" value="Ras_like_GTPase"/>
    <property type="match status" value="1"/>
</dbReference>
<dbReference type="AlphaFoldDB" id="A0AAU9CC45"/>
<keyword evidence="1" id="KW-1133">Transmembrane helix</keyword>
<sequence length="536" mass="61499">MDSVSFEPLSQWFQHLAAAGFLTPEEAERYLSAARDDGGPLFEVERPPLIVAFFGGTGVGKSTLLNRLAGEPVARTGIERPTSREITVYLHQSLPTEALEQQLPLEHLRLARHANPNRRDVVWIDMPDIDSVEESNRELVFQCLPHVDVLIYVVSPERYKDDTGWQMLQRFGHRHGWLFVMNHWDQGHESQIEDFTRMLRQAGFRAPVVLRCDSREDLDRRRPDDFGKLEEILTRLARNGGADRLQRRNRSHRMQELADRIERLVRKLDPESVAPLVKQWRRLWRQTCDELAPSLEWPTRALAQEIAGKGQKRLKSEQGNSSETLLWDLWSQKQLEDALDRLVLEAGERGLPTALLKQRLAPVRQRLDRILIDQVQRTVRAALARPGRSLRRGVLWLTAVLRYLLPLAAGGWVAWQVVESYYRGFTGEGEYLGLNFAIHSLLLIGLAWLIPFLLHRLLEPSLEKVAESGIRAGIHQGFEQIEAEVVSQLQDLATELKTLQRQGRAQLQRLRQAALTEDPPQNSGLLERIFIHTEKS</sequence>
<keyword evidence="1" id="KW-0472">Membrane</keyword>
<dbReference type="Proteomes" id="UP001321450">
    <property type="component" value="Chromosome"/>
</dbReference>
<dbReference type="SUPFAM" id="SSF52540">
    <property type="entry name" value="P-loop containing nucleoside triphosphate hydrolases"/>
    <property type="match status" value="1"/>
</dbReference>
<dbReference type="KEGG" id="meiy:MIN45_P1874"/>
<keyword evidence="4" id="KW-1185">Reference proteome</keyword>
<reference evidence="4" key="1">
    <citation type="journal article" date="2024" name="Int. J. Syst. Evol. Microbiol.">
        <title>Methylomarinovum tepidoasis sp. nov., a moderately thermophilic methanotroph of the family Methylothermaceae isolated from a deep-sea hydrothermal field.</title>
        <authorList>
            <person name="Hirayama H."/>
            <person name="Takaki Y."/>
            <person name="Abe M."/>
            <person name="Miyazaki M."/>
            <person name="Uematsu K."/>
            <person name="Matsui Y."/>
            <person name="Takai K."/>
        </authorList>
    </citation>
    <scope>NUCLEOTIDE SEQUENCE [LARGE SCALE GENOMIC DNA]</scope>
    <source>
        <strain evidence="4">IN45</strain>
    </source>
</reference>
<gene>
    <name evidence="3" type="ORF">MIN45_P1874</name>
</gene>
<feature type="transmembrane region" description="Helical" evidence="1">
    <location>
        <begin position="434"/>
        <end position="454"/>
    </location>
</feature>
<dbReference type="Pfam" id="PF01926">
    <property type="entry name" value="MMR_HSR1"/>
    <property type="match status" value="1"/>
</dbReference>
<evidence type="ECO:0000256" key="1">
    <source>
        <dbReference type="SAM" id="Phobius"/>
    </source>
</evidence>
<protein>
    <recommendedName>
        <fullName evidence="2">G domain-containing protein</fullName>
    </recommendedName>
</protein>
<evidence type="ECO:0000259" key="2">
    <source>
        <dbReference type="Pfam" id="PF01926"/>
    </source>
</evidence>
<evidence type="ECO:0000313" key="3">
    <source>
        <dbReference type="EMBL" id="BCX89501.1"/>
    </source>
</evidence>
<feature type="domain" description="G" evidence="2">
    <location>
        <begin position="51"/>
        <end position="162"/>
    </location>
</feature>